<evidence type="ECO:0000259" key="5">
    <source>
        <dbReference type="PROSITE" id="PS50977"/>
    </source>
</evidence>
<dbReference type="EMBL" id="JADZGI010000001">
    <property type="protein sequence ID" value="MBH0111848.1"/>
    <property type="molecule type" value="Genomic_DNA"/>
</dbReference>
<dbReference type="Proteomes" id="UP000617634">
    <property type="component" value="Unassembled WGS sequence"/>
</dbReference>
<dbReference type="Pfam" id="PF00440">
    <property type="entry name" value="TetR_N"/>
    <property type="match status" value="1"/>
</dbReference>
<keyword evidence="2 4" id="KW-0238">DNA-binding</keyword>
<dbReference type="PANTHER" id="PTHR30055">
    <property type="entry name" value="HTH-TYPE TRANSCRIPTIONAL REGULATOR RUTR"/>
    <property type="match status" value="1"/>
</dbReference>
<protein>
    <submittedName>
        <fullName evidence="6">TetR/AcrR family transcriptional regulator</fullName>
    </submittedName>
</protein>
<dbReference type="Gene3D" id="1.10.357.10">
    <property type="entry name" value="Tetracycline Repressor, domain 2"/>
    <property type="match status" value="1"/>
</dbReference>
<gene>
    <name evidence="6" type="ORF">I5E68_02640</name>
</gene>
<comment type="caution">
    <text evidence="6">The sequence shown here is derived from an EMBL/GenBank/DDBJ whole genome shotgun (WGS) entry which is preliminary data.</text>
</comment>
<evidence type="ECO:0000256" key="3">
    <source>
        <dbReference type="ARBA" id="ARBA00023163"/>
    </source>
</evidence>
<dbReference type="InterPro" id="IPR001647">
    <property type="entry name" value="HTH_TetR"/>
</dbReference>
<dbReference type="PRINTS" id="PR00455">
    <property type="entry name" value="HTHTETR"/>
</dbReference>
<dbReference type="PROSITE" id="PS50977">
    <property type="entry name" value="HTH_TETR_2"/>
    <property type="match status" value="1"/>
</dbReference>
<dbReference type="InterPro" id="IPR036271">
    <property type="entry name" value="Tet_transcr_reg_TetR-rel_C_sf"/>
</dbReference>
<keyword evidence="3" id="KW-0804">Transcription</keyword>
<dbReference type="SUPFAM" id="SSF46689">
    <property type="entry name" value="Homeodomain-like"/>
    <property type="match status" value="1"/>
</dbReference>
<organism evidence="6 7">
    <name type="scientific">Novosphingobium aureum</name>
    <dbReference type="NCBI Taxonomy" id="2792964"/>
    <lineage>
        <taxon>Bacteria</taxon>
        <taxon>Pseudomonadati</taxon>
        <taxon>Pseudomonadota</taxon>
        <taxon>Alphaproteobacteria</taxon>
        <taxon>Sphingomonadales</taxon>
        <taxon>Sphingomonadaceae</taxon>
        <taxon>Novosphingobium</taxon>
    </lineage>
</organism>
<dbReference type="PANTHER" id="PTHR30055:SF234">
    <property type="entry name" value="HTH-TYPE TRANSCRIPTIONAL REGULATOR BETI"/>
    <property type="match status" value="1"/>
</dbReference>
<evidence type="ECO:0000313" key="6">
    <source>
        <dbReference type="EMBL" id="MBH0111848.1"/>
    </source>
</evidence>
<keyword evidence="1" id="KW-0805">Transcription regulation</keyword>
<proteinExistence type="predicted"/>
<sequence>MARPEPTATRDRILDAAEQLFATRGFHGASVRDIFKRAGLGAGLMGYYFASKEDLFRETVERRIPQVRETFEHHFPVTDAQAIVPVRELLEFYLEFFLIDLPDAKSGLHTYWDLLSKCAVSYELQIVSSSLGKLDFIAERMMEALQASLPDTPESQLRDTLAFAEAAVTTLNASAGLFEHRQGKAGSLADYVSSMAGTLATGLQGAST</sequence>
<accession>A0A931MJL6</accession>
<keyword evidence="7" id="KW-1185">Reference proteome</keyword>
<dbReference type="AlphaFoldDB" id="A0A931MJL6"/>
<evidence type="ECO:0000313" key="7">
    <source>
        <dbReference type="Proteomes" id="UP000617634"/>
    </source>
</evidence>
<name>A0A931MJL6_9SPHN</name>
<evidence type="ECO:0000256" key="1">
    <source>
        <dbReference type="ARBA" id="ARBA00023015"/>
    </source>
</evidence>
<feature type="domain" description="HTH tetR-type" evidence="5">
    <location>
        <begin position="7"/>
        <end position="67"/>
    </location>
</feature>
<dbReference type="RefSeq" id="WP_197160505.1">
    <property type="nucleotide sequence ID" value="NZ_JADZGI010000001.1"/>
</dbReference>
<reference evidence="6" key="1">
    <citation type="submission" date="2020-11" db="EMBL/GenBank/DDBJ databases">
        <title>Novosphingobium aureum sp. nov., a marine bacterium isolated from sediment of a salt flat.</title>
        <authorList>
            <person name="Yoo Y."/>
            <person name="Kim J.-J."/>
        </authorList>
    </citation>
    <scope>NUCLEOTIDE SEQUENCE</scope>
    <source>
        <strain evidence="6">YJ-S2-02</strain>
    </source>
</reference>
<dbReference type="SUPFAM" id="SSF48498">
    <property type="entry name" value="Tetracyclin repressor-like, C-terminal domain"/>
    <property type="match status" value="1"/>
</dbReference>
<dbReference type="InterPro" id="IPR009057">
    <property type="entry name" value="Homeodomain-like_sf"/>
</dbReference>
<evidence type="ECO:0000256" key="4">
    <source>
        <dbReference type="PROSITE-ProRule" id="PRU00335"/>
    </source>
</evidence>
<evidence type="ECO:0000256" key="2">
    <source>
        <dbReference type="ARBA" id="ARBA00023125"/>
    </source>
</evidence>
<dbReference type="GO" id="GO:0003700">
    <property type="term" value="F:DNA-binding transcription factor activity"/>
    <property type="evidence" value="ECO:0007669"/>
    <property type="project" value="TreeGrafter"/>
</dbReference>
<feature type="DNA-binding region" description="H-T-H motif" evidence="4">
    <location>
        <begin position="30"/>
        <end position="49"/>
    </location>
</feature>
<dbReference type="GO" id="GO:0000976">
    <property type="term" value="F:transcription cis-regulatory region binding"/>
    <property type="evidence" value="ECO:0007669"/>
    <property type="project" value="TreeGrafter"/>
</dbReference>
<dbReference type="InterPro" id="IPR050109">
    <property type="entry name" value="HTH-type_TetR-like_transc_reg"/>
</dbReference>